<evidence type="ECO:0000256" key="3">
    <source>
        <dbReference type="ARBA" id="ARBA00022679"/>
    </source>
</evidence>
<evidence type="ECO:0000256" key="6">
    <source>
        <dbReference type="PROSITE-ProRule" id="PRU01362"/>
    </source>
</evidence>
<feature type="domain" description="DarT" evidence="7">
    <location>
        <begin position="8"/>
        <end position="215"/>
    </location>
</feature>
<keyword evidence="3 6" id="KW-0808">Transferase</keyword>
<name>A0AAU8PB17_DESK7</name>
<organism evidence="8 9">
    <name type="scientific">Desulfofundulus kuznetsovii (strain DSM 6115 / VKM B-1805 / 17)</name>
    <name type="common">Desulfotomaculum kuznetsovii</name>
    <dbReference type="NCBI Taxonomy" id="760568"/>
    <lineage>
        <taxon>Bacteria</taxon>
        <taxon>Bacillati</taxon>
        <taxon>Bacillota</taxon>
        <taxon>Clostridia</taxon>
        <taxon>Eubacteriales</taxon>
        <taxon>Peptococcaceae</taxon>
        <taxon>Desulfofundulus</taxon>
    </lineage>
</organism>
<dbReference type="GO" id="GO:0016757">
    <property type="term" value="F:glycosyltransferase activity"/>
    <property type="evidence" value="ECO:0007669"/>
    <property type="project" value="UniProtKB-UniRule"/>
</dbReference>
<evidence type="ECO:0000259" key="7">
    <source>
        <dbReference type="PROSITE" id="PS52018"/>
    </source>
</evidence>
<feature type="active site" description="Proton acceptor" evidence="6">
    <location>
        <position position="53"/>
    </location>
</feature>
<keyword evidence="1 6" id="KW-1277">Toxin-antitoxin system</keyword>
<dbReference type="GO" id="GO:0003677">
    <property type="term" value="F:DNA binding"/>
    <property type="evidence" value="ECO:0007669"/>
    <property type="project" value="UniProtKB-UniRule"/>
</dbReference>
<dbReference type="RefSeq" id="WP_013822666.1">
    <property type="nucleotide sequence ID" value="NC_015573.1"/>
</dbReference>
<dbReference type="PROSITE" id="PS52018">
    <property type="entry name" value="DART"/>
    <property type="match status" value="1"/>
</dbReference>
<reference evidence="9" key="1">
    <citation type="submission" date="2011-05" db="EMBL/GenBank/DDBJ databases">
        <title>Complete sequence of Desulfotomaculum kuznetsovii DSM 6115.</title>
        <authorList>
            <person name="Lucas S."/>
            <person name="Han J."/>
            <person name="Lapidus A."/>
            <person name="Cheng J.-F."/>
            <person name="Goodwin L."/>
            <person name="Pitluck S."/>
            <person name="Peters L."/>
            <person name="Mikhailova N."/>
            <person name="Lu M."/>
            <person name="Saunders E."/>
            <person name="Han C."/>
            <person name="Tapia R."/>
            <person name="Land M."/>
            <person name="Hauser L."/>
            <person name="Kyrpides N."/>
            <person name="Ivanova N."/>
            <person name="Pagani I."/>
            <person name="Nazina T."/>
            <person name="Ivanova A."/>
            <person name="Parshina S."/>
            <person name="Kuever J."/>
            <person name="Muyzer G."/>
            <person name="Plugge C."/>
            <person name="Stams A."/>
            <person name="Woyke T."/>
        </authorList>
    </citation>
    <scope>NUCLEOTIDE SEQUENCE [LARGE SCALE GENOMIC DNA]</scope>
    <source>
        <strain evidence="9">DSM 6115 / VKM B-1805 / 17</strain>
    </source>
</reference>
<evidence type="ECO:0000256" key="2">
    <source>
        <dbReference type="ARBA" id="ARBA00022676"/>
    </source>
</evidence>
<feature type="binding site" evidence="6">
    <location>
        <position position="53"/>
    </location>
    <ligand>
        <name>NAD(+)</name>
        <dbReference type="ChEBI" id="CHEBI:57540"/>
    </ligand>
</feature>
<dbReference type="EMBL" id="CP002770">
    <property type="protein sequence ID" value="AEG15151.1"/>
    <property type="molecule type" value="Genomic_DNA"/>
</dbReference>
<evidence type="ECO:0000256" key="5">
    <source>
        <dbReference type="ARBA" id="ARBA00023125"/>
    </source>
</evidence>
<protein>
    <recommendedName>
        <fullName evidence="7">DarT domain-containing protein</fullName>
    </recommendedName>
</protein>
<evidence type="ECO:0000313" key="9">
    <source>
        <dbReference type="Proteomes" id="UP000009229"/>
    </source>
</evidence>
<proteinExistence type="inferred from homology"/>
<evidence type="ECO:0000256" key="1">
    <source>
        <dbReference type="ARBA" id="ARBA00022649"/>
    </source>
</evidence>
<dbReference type="InterPro" id="IPR029494">
    <property type="entry name" value="DarT"/>
</dbReference>
<keyword evidence="4 6" id="KW-0548">Nucleotidyltransferase</keyword>
<keyword evidence="9" id="KW-1185">Reference proteome</keyword>
<sequence>MKVIPTQIHIYHITHINNLPSIIKDGGLWSDAKMIARGGPVASIGMSTIKQRRLSLPVKCYPQDCVGEYVPFYFCPRSIMLYLLHRGNHPELNYHGGQEPIIHLEADLYETVRWVESQGQRWAFTLSNAGAVYTEFRNRLDQLGEIDWTAVAAKNFHDEQIKEGKQAEFLVYSFFPWHLVRRIGVKSLRIKKRVLQVLTGSEYQPFVEIRPDWYF</sequence>
<comment type="caution">
    <text evidence="6">Lacks conserved residue(s) required for the propagation of feature annotation.</text>
</comment>
<comment type="catalytic activity">
    <reaction evidence="6">
        <text>a thymidine in DNA + NAD(+) = an N-(ADP-alpha-D-ribosyl)-thymidine in DNA + nicotinamide + H(+)</text>
        <dbReference type="Rhea" id="RHEA:71651"/>
        <dbReference type="Rhea" id="RHEA-COMP:13556"/>
        <dbReference type="Rhea" id="RHEA-COMP:18051"/>
        <dbReference type="ChEBI" id="CHEBI:15378"/>
        <dbReference type="ChEBI" id="CHEBI:17154"/>
        <dbReference type="ChEBI" id="CHEBI:57540"/>
        <dbReference type="ChEBI" id="CHEBI:137386"/>
        <dbReference type="ChEBI" id="CHEBI:191199"/>
    </reaction>
</comment>
<feature type="binding site" evidence="6">
    <location>
        <begin position="12"/>
        <end position="14"/>
    </location>
    <ligand>
        <name>NAD(+)</name>
        <dbReference type="ChEBI" id="CHEBI:57540"/>
    </ligand>
</feature>
<evidence type="ECO:0000256" key="4">
    <source>
        <dbReference type="ARBA" id="ARBA00022695"/>
    </source>
</evidence>
<keyword evidence="2 6" id="KW-0328">Glycosyltransferase</keyword>
<gene>
    <name evidence="8" type="ordered locus">Desku_1571</name>
</gene>
<dbReference type="KEGG" id="dku:Desku_1571"/>
<evidence type="ECO:0000313" key="8">
    <source>
        <dbReference type="EMBL" id="AEG15151.1"/>
    </source>
</evidence>
<comment type="similarity">
    <text evidence="6">Belongs to the DarT ADP-ribosyltransferase family.</text>
</comment>
<accession>A0AAU8PB17</accession>
<dbReference type="Proteomes" id="UP000009229">
    <property type="component" value="Chromosome"/>
</dbReference>
<dbReference type="Pfam" id="PF14487">
    <property type="entry name" value="DarT"/>
    <property type="match status" value="1"/>
</dbReference>
<keyword evidence="5 6" id="KW-0238">DNA-binding</keyword>
<dbReference type="AlphaFoldDB" id="A0AAU8PB17"/>
<feature type="active site" evidence="6">
    <location>
        <position position="168"/>
    </location>
</feature>
<dbReference type="GO" id="GO:0016779">
    <property type="term" value="F:nucleotidyltransferase activity"/>
    <property type="evidence" value="ECO:0007669"/>
    <property type="project" value="UniProtKB-UniRule"/>
</dbReference>